<dbReference type="InterPro" id="IPR002347">
    <property type="entry name" value="SDR_fam"/>
</dbReference>
<dbReference type="InterPro" id="IPR036291">
    <property type="entry name" value="NAD(P)-bd_dom_sf"/>
</dbReference>
<keyword evidence="2" id="KW-0753">Steroid metabolism</keyword>
<dbReference type="CDD" id="cd05233">
    <property type="entry name" value="SDR_c"/>
    <property type="match status" value="1"/>
</dbReference>
<gene>
    <name evidence="3" type="ORF">IAD26_08010</name>
</gene>
<dbReference type="Proteomes" id="UP000886748">
    <property type="component" value="Unassembled WGS sequence"/>
</dbReference>
<dbReference type="PRINTS" id="PR00080">
    <property type="entry name" value="SDRFAMILY"/>
</dbReference>
<dbReference type="Gene3D" id="3.40.50.720">
    <property type="entry name" value="NAD(P)-binding Rossmann-like Domain"/>
    <property type="match status" value="1"/>
</dbReference>
<protein>
    <submittedName>
        <fullName evidence="3">SDR family oxidoreductase</fullName>
    </submittedName>
</protein>
<organism evidence="3 4">
    <name type="scientific">Candidatus Limenecus avicola</name>
    <dbReference type="NCBI Taxonomy" id="2840847"/>
    <lineage>
        <taxon>Bacteria</taxon>
        <taxon>Bacillati</taxon>
        <taxon>Bacillota</taxon>
        <taxon>Clostridia</taxon>
        <taxon>Eubacteriales</taxon>
        <taxon>Clostridiaceae</taxon>
        <taxon>Clostridiaceae incertae sedis</taxon>
        <taxon>Candidatus Limenecus</taxon>
    </lineage>
</organism>
<reference evidence="3" key="2">
    <citation type="journal article" date="2021" name="PeerJ">
        <title>Extensive microbial diversity within the chicken gut microbiome revealed by metagenomics and culture.</title>
        <authorList>
            <person name="Gilroy R."/>
            <person name="Ravi A."/>
            <person name="Getino M."/>
            <person name="Pursley I."/>
            <person name="Horton D.L."/>
            <person name="Alikhan N.F."/>
            <person name="Baker D."/>
            <person name="Gharbi K."/>
            <person name="Hall N."/>
            <person name="Watson M."/>
            <person name="Adriaenssens E.M."/>
            <person name="Foster-Nyarko E."/>
            <person name="Jarju S."/>
            <person name="Secka A."/>
            <person name="Antonio M."/>
            <person name="Oren A."/>
            <person name="Chaudhuri R.R."/>
            <person name="La Ragione R."/>
            <person name="Hildebrand F."/>
            <person name="Pallen M.J."/>
        </authorList>
    </citation>
    <scope>NUCLEOTIDE SEQUENCE</scope>
    <source>
        <strain evidence="3">CHK154-7741</strain>
    </source>
</reference>
<feature type="non-terminal residue" evidence="3">
    <location>
        <position position="1"/>
    </location>
</feature>
<name>A0A9D1N0W4_9CLOT</name>
<dbReference type="GO" id="GO:0008202">
    <property type="term" value="P:steroid metabolic process"/>
    <property type="evidence" value="ECO:0007669"/>
    <property type="project" value="UniProtKB-KW"/>
</dbReference>
<dbReference type="PANTHER" id="PTHR42879:SF2">
    <property type="entry name" value="3-OXOACYL-[ACYL-CARRIER-PROTEIN] REDUCTASE FABG"/>
    <property type="match status" value="1"/>
</dbReference>
<dbReference type="PRINTS" id="PR00081">
    <property type="entry name" value="GDHRDH"/>
</dbReference>
<evidence type="ECO:0000256" key="1">
    <source>
        <dbReference type="ARBA" id="ARBA00006484"/>
    </source>
</evidence>
<accession>A0A9D1N0W4</accession>
<evidence type="ECO:0000313" key="4">
    <source>
        <dbReference type="Proteomes" id="UP000886748"/>
    </source>
</evidence>
<evidence type="ECO:0000256" key="2">
    <source>
        <dbReference type="ARBA" id="ARBA00023221"/>
    </source>
</evidence>
<dbReference type="PANTHER" id="PTHR42879">
    <property type="entry name" value="3-OXOACYL-(ACYL-CARRIER-PROTEIN) REDUCTASE"/>
    <property type="match status" value="1"/>
</dbReference>
<proteinExistence type="inferred from homology"/>
<dbReference type="EMBL" id="DVOD01000058">
    <property type="protein sequence ID" value="HIU93059.1"/>
    <property type="molecule type" value="Genomic_DNA"/>
</dbReference>
<comment type="caution">
    <text evidence="3">The sequence shown here is derived from an EMBL/GenBank/DDBJ whole genome shotgun (WGS) entry which is preliminary data.</text>
</comment>
<keyword evidence="2" id="KW-0443">Lipid metabolism</keyword>
<sequence length="169" mass="18576">NFDILINNAGDYVYSPVEKTTDEDITRLIKLNVEAPYKLIKLAVPYMKKQHWGRIVNIGSISGIVGEANASLYSMTKSAFTGFSKALALELAQENITVNTINPGWVETELAQDAVEKSDFSYDEEIEMIPQKRFICPDEIANLVKYMVSDEAKGMTGQSVSLCAGLSAG</sequence>
<comment type="similarity">
    <text evidence="1">Belongs to the short-chain dehydrogenases/reductases (SDR) family.</text>
</comment>
<evidence type="ECO:0000313" key="3">
    <source>
        <dbReference type="EMBL" id="HIU93059.1"/>
    </source>
</evidence>
<dbReference type="SUPFAM" id="SSF51735">
    <property type="entry name" value="NAD(P)-binding Rossmann-fold domains"/>
    <property type="match status" value="1"/>
</dbReference>
<dbReference type="Pfam" id="PF13561">
    <property type="entry name" value="adh_short_C2"/>
    <property type="match status" value="1"/>
</dbReference>
<reference evidence="3" key="1">
    <citation type="submission" date="2020-10" db="EMBL/GenBank/DDBJ databases">
        <authorList>
            <person name="Gilroy R."/>
        </authorList>
    </citation>
    <scope>NUCLEOTIDE SEQUENCE</scope>
    <source>
        <strain evidence="3">CHK154-7741</strain>
    </source>
</reference>
<dbReference type="InterPro" id="IPR050259">
    <property type="entry name" value="SDR"/>
</dbReference>
<dbReference type="AlphaFoldDB" id="A0A9D1N0W4"/>